<dbReference type="InterPro" id="IPR011009">
    <property type="entry name" value="Kinase-like_dom_sf"/>
</dbReference>
<name>A0A940SWS9_9ENTE</name>
<sequence>MINRDEIRQSTNIDELINEKLQEVFEDPTLTFDRSIFTGGLTNYNYRMHIQGNDYVIREPGILTDIMIDRSIEQINTKAISNLGINSTCIYFDATTGIKISKFIPNSQNLAQTNPFSSESLKAVTTLLKKVHMSTTPFGTTFDWKSELAKYETVIKSINGALFFDYNSLKAKLYDFFDKYVTNVQFVPCHNDTVPENFLVDDANNYYLIDWEYSGLNDLNFDLAAYIVETRLTKDGIDQLLENYYGNQIPEDAIQKMKAYILAQDLLWTVWALIRHYCGDNFLDYCDMRYERFRKNMINLTNDPDYPLDKMVENENRGDSP</sequence>
<dbReference type="SUPFAM" id="SSF56112">
    <property type="entry name" value="Protein kinase-like (PK-like)"/>
    <property type="match status" value="1"/>
</dbReference>
<dbReference type="Gene3D" id="3.90.1200.10">
    <property type="match status" value="1"/>
</dbReference>
<protein>
    <submittedName>
        <fullName evidence="1">Phosphotransferase</fullName>
    </submittedName>
</protein>
<proteinExistence type="predicted"/>
<keyword evidence="2" id="KW-1185">Reference proteome</keyword>
<dbReference type="Gene3D" id="3.30.200.20">
    <property type="entry name" value="Phosphorylase Kinase, domain 1"/>
    <property type="match status" value="1"/>
</dbReference>
<dbReference type="PANTHER" id="PTHR22603">
    <property type="entry name" value="CHOLINE/ETHANOALAMINE KINASE"/>
    <property type="match status" value="1"/>
</dbReference>
<dbReference type="Pfam" id="PF01633">
    <property type="entry name" value="Choline_kinase"/>
    <property type="match status" value="1"/>
</dbReference>
<dbReference type="GO" id="GO:0006646">
    <property type="term" value="P:phosphatidylethanolamine biosynthetic process"/>
    <property type="evidence" value="ECO:0007669"/>
    <property type="project" value="TreeGrafter"/>
</dbReference>
<accession>A0A940SWS9</accession>
<dbReference type="GO" id="GO:0004305">
    <property type="term" value="F:ethanolamine kinase activity"/>
    <property type="evidence" value="ECO:0007669"/>
    <property type="project" value="TreeGrafter"/>
</dbReference>
<dbReference type="CDD" id="cd05151">
    <property type="entry name" value="ChoK-like"/>
    <property type="match status" value="1"/>
</dbReference>
<gene>
    <name evidence="1" type="ORF">I6N95_11680</name>
</gene>
<dbReference type="RefSeq" id="WP_209527950.1">
    <property type="nucleotide sequence ID" value="NZ_JAEEGA010000007.1"/>
</dbReference>
<dbReference type="GO" id="GO:0005737">
    <property type="term" value="C:cytoplasm"/>
    <property type="evidence" value="ECO:0007669"/>
    <property type="project" value="TreeGrafter"/>
</dbReference>
<dbReference type="Proteomes" id="UP000674938">
    <property type="component" value="Unassembled WGS sequence"/>
</dbReference>
<dbReference type="PANTHER" id="PTHR22603:SF66">
    <property type="entry name" value="ETHANOLAMINE KINASE"/>
    <property type="match status" value="1"/>
</dbReference>
<dbReference type="AlphaFoldDB" id="A0A940SWS9"/>
<evidence type="ECO:0000313" key="2">
    <source>
        <dbReference type="Proteomes" id="UP000674938"/>
    </source>
</evidence>
<reference evidence="1" key="1">
    <citation type="submission" date="2020-12" db="EMBL/GenBank/DDBJ databases">
        <title>Vagococcus allomyrinae sp. nov. and Enterococcus lavae sp. nov., isolated from the larvae of Allomyrina dichotoma.</title>
        <authorList>
            <person name="Lee S.D."/>
        </authorList>
    </citation>
    <scope>NUCLEOTIDE SEQUENCE</scope>
    <source>
        <strain evidence="1">BWB3-3</strain>
    </source>
</reference>
<dbReference type="EMBL" id="JAEEGA010000007">
    <property type="protein sequence ID" value="MBP1041668.1"/>
    <property type="molecule type" value="Genomic_DNA"/>
</dbReference>
<comment type="caution">
    <text evidence="1">The sequence shown here is derived from an EMBL/GenBank/DDBJ whole genome shotgun (WGS) entry which is preliminary data.</text>
</comment>
<organism evidence="1 2">
    <name type="scientific">Vagococcus allomyrinae</name>
    <dbReference type="NCBI Taxonomy" id="2794353"/>
    <lineage>
        <taxon>Bacteria</taxon>
        <taxon>Bacillati</taxon>
        <taxon>Bacillota</taxon>
        <taxon>Bacilli</taxon>
        <taxon>Lactobacillales</taxon>
        <taxon>Enterococcaceae</taxon>
        <taxon>Vagococcus</taxon>
    </lineage>
</organism>
<evidence type="ECO:0000313" key="1">
    <source>
        <dbReference type="EMBL" id="MBP1041668.1"/>
    </source>
</evidence>